<gene>
    <name evidence="2" type="ORF">K503DRAFT_865262</name>
</gene>
<dbReference type="InterPro" id="IPR052895">
    <property type="entry name" value="HetReg/Transcr_Mod"/>
</dbReference>
<evidence type="ECO:0000259" key="1">
    <source>
        <dbReference type="Pfam" id="PF06985"/>
    </source>
</evidence>
<organism evidence="2 3">
    <name type="scientific">Rhizopogon vinicolor AM-OR11-026</name>
    <dbReference type="NCBI Taxonomy" id="1314800"/>
    <lineage>
        <taxon>Eukaryota</taxon>
        <taxon>Fungi</taxon>
        <taxon>Dikarya</taxon>
        <taxon>Basidiomycota</taxon>
        <taxon>Agaricomycotina</taxon>
        <taxon>Agaricomycetes</taxon>
        <taxon>Agaricomycetidae</taxon>
        <taxon>Boletales</taxon>
        <taxon>Suillineae</taxon>
        <taxon>Rhizopogonaceae</taxon>
        <taxon>Rhizopogon</taxon>
    </lineage>
</organism>
<proteinExistence type="predicted"/>
<dbReference type="InterPro" id="IPR010730">
    <property type="entry name" value="HET"/>
</dbReference>
<sequence length="599" mass="66902">MPCRCQPCPRISQMNIWKCENERHQCGLMIEHNAAIPRCRAYLRDHKKVTERKTAYFMWHQIIKNAESNVKAAMTYARPQNCIRDGKLVDSASSAEPYIAISYVWDTHPSFKEWEGRRVTEQALHIADQLSKHTSYALWIDAICIDQDNEPVKMVELAKMADIYRGATAVLCLVPEIDQTTSRVVEHGTGMMDLDGFRALEHAGDTHGMYMFASQGSNKALHKLFSSRWWTRAWTFQEAVLNHVTFLVGEKEETIPISDVLKISHPISRRAATQKKDNLLGQLSSFWDSVHSMSDAMKVRMPLGTAISSVWRRQSTVTHDMAYSLLGVCCLETITPDYRLPVEKVFADLVEKASSKGDFSWLRWSHLVDRDATCEGMSMVPVPATVLATPASAITEWRSVEVPQMSVVRGGAVGVCIPHRSTGVVRWQSQPEDIKGIINMLQKLSYGPEDIWNLLFGLHVGLACDVDRAAGGSGLAQALLNLATGYINGTFKLDDSVDDLVGEKPYTRGYGFTAYASMAANIWRNAQLVVMRSQGGTTVVPTHRGTGQARLHRLPVESYRGTCLCRVVHDSTKFRASAIGVMVENDHAGSGSWQFTRFS</sequence>
<accession>A0A1B7N442</accession>
<name>A0A1B7N442_9AGAM</name>
<dbReference type="EMBL" id="KV448242">
    <property type="protein sequence ID" value="OAX39630.1"/>
    <property type="molecule type" value="Genomic_DNA"/>
</dbReference>
<protein>
    <recommendedName>
        <fullName evidence="1">Heterokaryon incompatibility domain-containing protein</fullName>
    </recommendedName>
</protein>
<dbReference type="AlphaFoldDB" id="A0A1B7N442"/>
<dbReference type="Pfam" id="PF06985">
    <property type="entry name" value="HET"/>
    <property type="match status" value="1"/>
</dbReference>
<dbReference type="PANTHER" id="PTHR24148:SF64">
    <property type="entry name" value="HETEROKARYON INCOMPATIBILITY DOMAIN-CONTAINING PROTEIN"/>
    <property type="match status" value="1"/>
</dbReference>
<dbReference type="Proteomes" id="UP000092154">
    <property type="component" value="Unassembled WGS sequence"/>
</dbReference>
<dbReference type="OrthoDB" id="5303367at2759"/>
<keyword evidence="3" id="KW-1185">Reference proteome</keyword>
<evidence type="ECO:0000313" key="2">
    <source>
        <dbReference type="EMBL" id="OAX39630.1"/>
    </source>
</evidence>
<dbReference type="InParanoid" id="A0A1B7N442"/>
<dbReference type="PANTHER" id="PTHR24148">
    <property type="entry name" value="ANKYRIN REPEAT DOMAIN-CONTAINING PROTEIN 39 HOMOLOG-RELATED"/>
    <property type="match status" value="1"/>
</dbReference>
<feature type="domain" description="Heterokaryon incompatibility" evidence="1">
    <location>
        <begin position="98"/>
        <end position="238"/>
    </location>
</feature>
<reference evidence="2 3" key="1">
    <citation type="submission" date="2016-06" db="EMBL/GenBank/DDBJ databases">
        <title>Comparative genomics of the ectomycorrhizal sister species Rhizopogon vinicolor and Rhizopogon vesiculosus (Basidiomycota: Boletales) reveals a divergence of the mating type B locus.</title>
        <authorList>
            <consortium name="DOE Joint Genome Institute"/>
            <person name="Mujic A.B."/>
            <person name="Kuo A."/>
            <person name="Tritt A."/>
            <person name="Lipzen A."/>
            <person name="Chen C."/>
            <person name="Johnson J."/>
            <person name="Sharma A."/>
            <person name="Barry K."/>
            <person name="Grigoriev I.V."/>
            <person name="Spatafora J.W."/>
        </authorList>
    </citation>
    <scope>NUCLEOTIDE SEQUENCE [LARGE SCALE GENOMIC DNA]</scope>
    <source>
        <strain evidence="2 3">AM-OR11-026</strain>
    </source>
</reference>
<dbReference type="STRING" id="1314800.A0A1B7N442"/>
<evidence type="ECO:0000313" key="3">
    <source>
        <dbReference type="Proteomes" id="UP000092154"/>
    </source>
</evidence>